<proteinExistence type="predicted"/>
<feature type="region of interest" description="Disordered" evidence="1">
    <location>
        <begin position="1"/>
        <end position="24"/>
    </location>
</feature>
<sequence>MCRVHGAGGGAPRGKAHWNWKHGERSEEAVEMRRLVNTLARMARDEGHEI</sequence>
<evidence type="ECO:0000313" key="2">
    <source>
        <dbReference type="EMBL" id="MCV2873270.1"/>
    </source>
</evidence>
<evidence type="ECO:0000256" key="1">
    <source>
        <dbReference type="SAM" id="MobiDB-lite"/>
    </source>
</evidence>
<comment type="caution">
    <text evidence="2">The sequence shown here is derived from an EMBL/GenBank/DDBJ whole genome shotgun (WGS) entry which is preliminary data.</text>
</comment>
<dbReference type="RefSeq" id="WP_263740475.1">
    <property type="nucleotide sequence ID" value="NZ_JAOWKZ010000003.1"/>
</dbReference>
<evidence type="ECO:0000313" key="3">
    <source>
        <dbReference type="Proteomes" id="UP001652564"/>
    </source>
</evidence>
<keyword evidence="3" id="KW-1185">Reference proteome</keyword>
<gene>
    <name evidence="2" type="ORF">OEZ71_13300</name>
</gene>
<dbReference type="Proteomes" id="UP001652564">
    <property type="component" value="Unassembled WGS sequence"/>
</dbReference>
<accession>A0ABT2ZQ39</accession>
<feature type="compositionally biased region" description="Gly residues" evidence="1">
    <location>
        <begin position="1"/>
        <end position="12"/>
    </location>
</feature>
<reference evidence="2 3" key="1">
    <citation type="submission" date="2022-10" db="EMBL/GenBank/DDBJ databases">
        <title>Defluviimonas sp. nov., isolated from ocean surface sediments.</title>
        <authorList>
            <person name="He W."/>
            <person name="Wang L."/>
            <person name="Zhang D.-F."/>
        </authorList>
    </citation>
    <scope>NUCLEOTIDE SEQUENCE [LARGE SCALE GENOMIC DNA]</scope>
    <source>
        <strain evidence="2 3">WL0050</strain>
    </source>
</reference>
<protein>
    <submittedName>
        <fullName evidence="2">Uncharacterized protein</fullName>
    </submittedName>
</protein>
<name>A0ABT2ZQ39_9RHOB</name>
<organism evidence="2 3">
    <name type="scientific">Albidovulum litorale</name>
    <dbReference type="NCBI Taxonomy" id="2984134"/>
    <lineage>
        <taxon>Bacteria</taxon>
        <taxon>Pseudomonadati</taxon>
        <taxon>Pseudomonadota</taxon>
        <taxon>Alphaproteobacteria</taxon>
        <taxon>Rhodobacterales</taxon>
        <taxon>Paracoccaceae</taxon>
        <taxon>Albidovulum</taxon>
    </lineage>
</organism>
<dbReference type="EMBL" id="JAOWKZ010000003">
    <property type="protein sequence ID" value="MCV2873270.1"/>
    <property type="molecule type" value="Genomic_DNA"/>
</dbReference>